<sequence length="392" mass="44423">MASPHHRHQASLEQVIDFSQRPSLGQDQRDSAKRRFYSIVNHLEGSNGTKNNASPYNRPVLVRLTYEHARSVESQDNFMRAFFESIELSIEADEDIDLSDESFEKQLRERFYGFADYLVENFFLPLKASTRKTPQPSPVTHSAIQRIQGIHDFAGTPERLGALRGACLERDRHRCVISRKFDIEEAKRRIKKDGNEARDDDGAPLLTNDNSFDPLEVAHILPHSLTKLNANDHLDPSRQAALAILNMFDTGVSHLIEGTNIDRPFNALTLTQKLHSVFGNFDIFFQPVQNEPHTYRIDTFLHPLLIRDPPLPITRTLFITDTHSIDPPSSRLLAIHNAIAQILHLSAAGGYIDDILRDLEENDVREDGSTAIDRFVRLRLGGWLDGAVDTHG</sequence>
<evidence type="ECO:0000259" key="2">
    <source>
        <dbReference type="Pfam" id="PF13391"/>
    </source>
</evidence>
<dbReference type="EMBL" id="JAVFKD010000012">
    <property type="protein sequence ID" value="KAK5994114.1"/>
    <property type="molecule type" value="Genomic_DNA"/>
</dbReference>
<reference evidence="3 4" key="1">
    <citation type="submission" date="2024-01" db="EMBL/GenBank/DDBJ databases">
        <title>Complete genome of Cladobotryum mycophilum ATHUM6906.</title>
        <authorList>
            <person name="Christinaki A.C."/>
            <person name="Myridakis A.I."/>
            <person name="Kouvelis V.N."/>
        </authorList>
    </citation>
    <scope>NUCLEOTIDE SEQUENCE [LARGE SCALE GENOMIC DNA]</scope>
    <source>
        <strain evidence="3 4">ATHUM6906</strain>
    </source>
</reference>
<evidence type="ECO:0000313" key="3">
    <source>
        <dbReference type="EMBL" id="KAK5994114.1"/>
    </source>
</evidence>
<dbReference type="Pfam" id="PF13391">
    <property type="entry name" value="HNH_2"/>
    <property type="match status" value="1"/>
</dbReference>
<dbReference type="InterPro" id="IPR003615">
    <property type="entry name" value="HNH_nuc"/>
</dbReference>
<gene>
    <name evidence="3" type="ORF">PT974_07554</name>
</gene>
<keyword evidence="4" id="KW-1185">Reference proteome</keyword>
<feature type="domain" description="HNH nuclease" evidence="2">
    <location>
        <begin position="212"/>
        <end position="285"/>
    </location>
</feature>
<evidence type="ECO:0000256" key="1">
    <source>
        <dbReference type="SAM" id="MobiDB-lite"/>
    </source>
</evidence>
<dbReference type="Proteomes" id="UP001338125">
    <property type="component" value="Unassembled WGS sequence"/>
</dbReference>
<organism evidence="3 4">
    <name type="scientific">Cladobotryum mycophilum</name>
    <dbReference type="NCBI Taxonomy" id="491253"/>
    <lineage>
        <taxon>Eukaryota</taxon>
        <taxon>Fungi</taxon>
        <taxon>Dikarya</taxon>
        <taxon>Ascomycota</taxon>
        <taxon>Pezizomycotina</taxon>
        <taxon>Sordariomycetes</taxon>
        <taxon>Hypocreomycetidae</taxon>
        <taxon>Hypocreales</taxon>
        <taxon>Hypocreaceae</taxon>
        <taxon>Cladobotryum</taxon>
    </lineage>
</organism>
<evidence type="ECO:0000313" key="4">
    <source>
        <dbReference type="Proteomes" id="UP001338125"/>
    </source>
</evidence>
<comment type="caution">
    <text evidence="3">The sequence shown here is derived from an EMBL/GenBank/DDBJ whole genome shotgun (WGS) entry which is preliminary data.</text>
</comment>
<name>A0ABR0SPY5_9HYPO</name>
<accession>A0ABR0SPY5</accession>
<proteinExistence type="predicted"/>
<feature type="region of interest" description="Disordered" evidence="1">
    <location>
        <begin position="1"/>
        <end position="29"/>
    </location>
</feature>
<protein>
    <recommendedName>
        <fullName evidence="2">HNH nuclease domain-containing protein</fullName>
    </recommendedName>
</protein>